<comment type="caution">
    <text evidence="2">The sequence shown here is derived from an EMBL/GenBank/DDBJ whole genome shotgun (WGS) entry which is preliminary data.</text>
</comment>
<keyword evidence="3" id="KW-1185">Reference proteome</keyword>
<dbReference type="SUPFAM" id="SSF55811">
    <property type="entry name" value="Nudix"/>
    <property type="match status" value="1"/>
</dbReference>
<dbReference type="InterPro" id="IPR015797">
    <property type="entry name" value="NUDIX_hydrolase-like_dom_sf"/>
</dbReference>
<evidence type="ECO:0000313" key="3">
    <source>
        <dbReference type="Proteomes" id="UP001596160"/>
    </source>
</evidence>
<feature type="region of interest" description="Disordered" evidence="1">
    <location>
        <begin position="405"/>
        <end position="428"/>
    </location>
</feature>
<gene>
    <name evidence="2" type="ORF">ACFPRH_20585</name>
</gene>
<evidence type="ECO:0000256" key="1">
    <source>
        <dbReference type="SAM" id="MobiDB-lite"/>
    </source>
</evidence>
<protein>
    <recommendedName>
        <fullName evidence="4">HTH cro/C1-type domain-containing protein</fullName>
    </recommendedName>
</protein>
<reference evidence="3" key="1">
    <citation type="journal article" date="2019" name="Int. J. Syst. Evol. Microbiol.">
        <title>The Global Catalogue of Microorganisms (GCM) 10K type strain sequencing project: providing services to taxonomists for standard genome sequencing and annotation.</title>
        <authorList>
            <consortium name="The Broad Institute Genomics Platform"/>
            <consortium name="The Broad Institute Genome Sequencing Center for Infectious Disease"/>
            <person name="Wu L."/>
            <person name="Ma J."/>
        </authorList>
    </citation>
    <scope>NUCLEOTIDE SEQUENCE [LARGE SCALE GENOMIC DNA]</scope>
    <source>
        <strain evidence="3">PCU 266</strain>
    </source>
</reference>
<proteinExistence type="predicted"/>
<evidence type="ECO:0008006" key="4">
    <source>
        <dbReference type="Google" id="ProtNLM"/>
    </source>
</evidence>
<dbReference type="Proteomes" id="UP001596160">
    <property type="component" value="Unassembled WGS sequence"/>
</dbReference>
<name>A0ABW0AKZ4_9ACTN</name>
<dbReference type="EMBL" id="JBHSKP010000013">
    <property type="protein sequence ID" value="MFC5154136.1"/>
    <property type="molecule type" value="Genomic_DNA"/>
</dbReference>
<accession>A0ABW0AKZ4</accession>
<sequence length="428" mass="44495">MTAHPTGTQPGPETAGSRAPVVLTLGDGMPHRHPGTLVLGASLRQRRLARRLSAGDVARRVGGGLRGGRLERMEAGHAPLSVAAALAVARAVGIGDKARLAVVADLAEYSEPSFTDGRPGARERLLGVEAIAAEIVAVALGPLWPAQWAWDPPVPPSAGRPEPRPWPDALTTLVLQDRLLDQRLGCPALAAMRLTALADRAEATALDVRIAPFLSRELTHLASALGALGSRITLTGGRTLYVTEGYDPVYRAPGSTTRAAMNDLLDATVRGPDAVAALRAAAQEHTAAACERAGIGLAVAGCRCPATPDAPRGRPAKETVVAVVRHMHDVLLVPGPQGLRPPLTVRTERETVAQAAARAVWEQTGYAAVVTHHLDTPAGTPRHVLCTVPGAQEQHNLGAEWAPADAAPGLPPLPPAGYDYDEHGGGGT</sequence>
<organism evidence="2 3">
    <name type="scientific">Streptomyces amakusaensis</name>
    <dbReference type="NCBI Taxonomy" id="67271"/>
    <lineage>
        <taxon>Bacteria</taxon>
        <taxon>Bacillati</taxon>
        <taxon>Actinomycetota</taxon>
        <taxon>Actinomycetes</taxon>
        <taxon>Kitasatosporales</taxon>
        <taxon>Streptomycetaceae</taxon>
        <taxon>Streptomyces</taxon>
    </lineage>
</organism>
<dbReference type="RefSeq" id="WP_344480163.1">
    <property type="nucleotide sequence ID" value="NZ_BAAASB010000014.1"/>
</dbReference>
<evidence type="ECO:0000313" key="2">
    <source>
        <dbReference type="EMBL" id="MFC5154136.1"/>
    </source>
</evidence>